<accession>A0A6C0HYM1</accession>
<organism evidence="2">
    <name type="scientific">viral metagenome</name>
    <dbReference type="NCBI Taxonomy" id="1070528"/>
    <lineage>
        <taxon>unclassified sequences</taxon>
        <taxon>metagenomes</taxon>
        <taxon>organismal metagenomes</taxon>
    </lineage>
</organism>
<name>A0A6C0HYM1_9ZZZZ</name>
<feature type="transmembrane region" description="Helical" evidence="1">
    <location>
        <begin position="29"/>
        <end position="52"/>
    </location>
</feature>
<evidence type="ECO:0000256" key="1">
    <source>
        <dbReference type="SAM" id="Phobius"/>
    </source>
</evidence>
<reference evidence="2" key="1">
    <citation type="journal article" date="2020" name="Nature">
        <title>Giant virus diversity and host interactions through global metagenomics.</title>
        <authorList>
            <person name="Schulz F."/>
            <person name="Roux S."/>
            <person name="Paez-Espino D."/>
            <person name="Jungbluth S."/>
            <person name="Walsh D.A."/>
            <person name="Denef V.J."/>
            <person name="McMahon K.D."/>
            <person name="Konstantinidis K.T."/>
            <person name="Eloe-Fadrosh E.A."/>
            <person name="Kyrpides N.C."/>
            <person name="Woyke T."/>
        </authorList>
    </citation>
    <scope>NUCLEOTIDE SEQUENCE</scope>
    <source>
        <strain evidence="2">GVMAG-M-3300023184-17</strain>
    </source>
</reference>
<sequence length="162" mass="18502">MTYLSDSAPIISGFALAGLAGCMMDIRTAIVGGMGLTWFMIVILFFLSLSVLNSENSKMLFVDFCMKSGMSLITLILVGFYYFCVTKNKSFVEDGLMPESWYTFSYFVVITTGFTVYFMVKYFEKYDSIWNSMSLLGNTLLFAFIVIEWIICTFYRTDGFRV</sequence>
<dbReference type="EMBL" id="MN740041">
    <property type="protein sequence ID" value="QHT85490.1"/>
    <property type="molecule type" value="Genomic_DNA"/>
</dbReference>
<feature type="transmembrane region" description="Helical" evidence="1">
    <location>
        <begin position="64"/>
        <end position="83"/>
    </location>
</feature>
<keyword evidence="1" id="KW-0472">Membrane</keyword>
<protein>
    <submittedName>
        <fullName evidence="2">Uncharacterized protein</fullName>
    </submittedName>
</protein>
<dbReference type="AlphaFoldDB" id="A0A6C0HYM1"/>
<keyword evidence="1" id="KW-1133">Transmembrane helix</keyword>
<feature type="transmembrane region" description="Helical" evidence="1">
    <location>
        <begin position="103"/>
        <end position="123"/>
    </location>
</feature>
<feature type="transmembrane region" description="Helical" evidence="1">
    <location>
        <begin position="135"/>
        <end position="156"/>
    </location>
</feature>
<evidence type="ECO:0000313" key="2">
    <source>
        <dbReference type="EMBL" id="QHT85490.1"/>
    </source>
</evidence>
<keyword evidence="1" id="KW-0812">Transmembrane</keyword>
<proteinExistence type="predicted"/>